<dbReference type="InterPro" id="IPR041988">
    <property type="entry name" value="Ribosomal_uL24_KOW"/>
</dbReference>
<evidence type="ECO:0000256" key="7">
    <source>
        <dbReference type="ARBA" id="ARBA00035206"/>
    </source>
</evidence>
<gene>
    <name evidence="9" type="primary">rplX</name>
    <name evidence="12" type="ORF">HMPREF3192_01407</name>
</gene>
<dbReference type="PANTHER" id="PTHR12903">
    <property type="entry name" value="MITOCHONDRIAL RIBOSOMAL PROTEIN L24"/>
    <property type="match status" value="1"/>
</dbReference>
<dbReference type="Gene3D" id="2.30.30.30">
    <property type="match status" value="1"/>
</dbReference>
<dbReference type="InterPro" id="IPR014722">
    <property type="entry name" value="Rib_uL2_dom2"/>
</dbReference>
<sequence>MSKMNIKKDDLVEVISGKDKGKQGKVLRAFPSKNKVIVEGVAIIKKAVRPTQTNQQGGIVSKEAAIDVSNVALVDPKSGKPTRVGYRFDETGNKVRFAKRSGEAL</sequence>
<evidence type="ECO:0000256" key="10">
    <source>
        <dbReference type="RuleBase" id="RU003477"/>
    </source>
</evidence>
<protein>
    <recommendedName>
        <fullName evidence="7 9">Large ribosomal subunit protein uL24</fullName>
    </recommendedName>
</protein>
<evidence type="ECO:0000259" key="11">
    <source>
        <dbReference type="SMART" id="SM00739"/>
    </source>
</evidence>
<dbReference type="SUPFAM" id="SSF50104">
    <property type="entry name" value="Translation proteins SH3-like domain"/>
    <property type="match status" value="1"/>
</dbReference>
<comment type="function">
    <text evidence="8 9">One of the proteins that surrounds the polypeptide exit tunnel on the outside of the subunit.</text>
</comment>
<dbReference type="GO" id="GO:0019843">
    <property type="term" value="F:rRNA binding"/>
    <property type="evidence" value="ECO:0007669"/>
    <property type="project" value="UniProtKB-UniRule"/>
</dbReference>
<reference evidence="13" key="1">
    <citation type="submission" date="2016-01" db="EMBL/GenBank/DDBJ databases">
        <authorList>
            <person name="Mitreva M."/>
            <person name="Pepin K.H."/>
            <person name="Mihindukulasuriya K.A."/>
            <person name="Fulton R."/>
            <person name="Fronick C."/>
            <person name="O'Laughlin M."/>
            <person name="Miner T."/>
            <person name="Herter B."/>
            <person name="Rosa B.A."/>
            <person name="Cordes M."/>
            <person name="Tomlinson C."/>
            <person name="Wollam A."/>
            <person name="Palsikar V.B."/>
            <person name="Mardis E.R."/>
            <person name="Wilson R.K."/>
        </authorList>
    </citation>
    <scope>NUCLEOTIDE SEQUENCE [LARGE SCALE GENOMIC DNA]</scope>
    <source>
        <strain evidence="13">DNF00019</strain>
    </source>
</reference>
<dbReference type="HAMAP" id="MF_01326_B">
    <property type="entry name" value="Ribosomal_uL24_B"/>
    <property type="match status" value="1"/>
</dbReference>
<organism evidence="12 13">
    <name type="scientific">Atopobium deltae</name>
    <dbReference type="NCBI Taxonomy" id="1393034"/>
    <lineage>
        <taxon>Bacteria</taxon>
        <taxon>Bacillati</taxon>
        <taxon>Actinomycetota</taxon>
        <taxon>Coriobacteriia</taxon>
        <taxon>Coriobacteriales</taxon>
        <taxon>Atopobiaceae</taxon>
        <taxon>Atopobium</taxon>
    </lineage>
</organism>
<evidence type="ECO:0000256" key="1">
    <source>
        <dbReference type="ARBA" id="ARBA00004072"/>
    </source>
</evidence>
<evidence type="ECO:0000313" key="13">
    <source>
        <dbReference type="Proteomes" id="UP000070675"/>
    </source>
</evidence>
<comment type="caution">
    <text evidence="12">The sequence shown here is derived from an EMBL/GenBank/DDBJ whole genome shotgun (WGS) entry which is preliminary data.</text>
</comment>
<comment type="function">
    <text evidence="1 9">One of two assembly initiator proteins, it binds directly to the 5'-end of the 23S rRNA, where it nucleates assembly of the 50S subunit.</text>
</comment>
<keyword evidence="13" id="KW-1185">Reference proteome</keyword>
<dbReference type="InterPro" id="IPR003256">
    <property type="entry name" value="Ribosomal_uL24"/>
</dbReference>
<evidence type="ECO:0000256" key="4">
    <source>
        <dbReference type="ARBA" id="ARBA00022884"/>
    </source>
</evidence>
<evidence type="ECO:0000256" key="9">
    <source>
        <dbReference type="HAMAP-Rule" id="MF_01326"/>
    </source>
</evidence>
<evidence type="ECO:0000256" key="3">
    <source>
        <dbReference type="ARBA" id="ARBA00022730"/>
    </source>
</evidence>
<dbReference type="InterPro" id="IPR008991">
    <property type="entry name" value="Translation_prot_SH3-like_sf"/>
</dbReference>
<proteinExistence type="inferred from homology"/>
<evidence type="ECO:0000256" key="2">
    <source>
        <dbReference type="ARBA" id="ARBA00010618"/>
    </source>
</evidence>
<dbReference type="InterPro" id="IPR005825">
    <property type="entry name" value="Ribosomal_uL24_CS"/>
</dbReference>
<name>A0A133XQ31_9ACTN</name>
<dbReference type="FunFam" id="2.30.30.30:FF:000004">
    <property type="entry name" value="50S ribosomal protein L24"/>
    <property type="match status" value="1"/>
</dbReference>
<dbReference type="GO" id="GO:0003735">
    <property type="term" value="F:structural constituent of ribosome"/>
    <property type="evidence" value="ECO:0007669"/>
    <property type="project" value="InterPro"/>
</dbReference>
<dbReference type="PATRIC" id="fig|1393034.3.peg.1370"/>
<dbReference type="Pfam" id="PF00467">
    <property type="entry name" value="KOW"/>
    <property type="match status" value="1"/>
</dbReference>
<dbReference type="Proteomes" id="UP000070675">
    <property type="component" value="Unassembled WGS sequence"/>
</dbReference>
<evidence type="ECO:0000256" key="8">
    <source>
        <dbReference type="ARBA" id="ARBA00058688"/>
    </source>
</evidence>
<dbReference type="GO" id="GO:0005840">
    <property type="term" value="C:ribosome"/>
    <property type="evidence" value="ECO:0007669"/>
    <property type="project" value="UniProtKB-KW"/>
</dbReference>
<dbReference type="NCBIfam" id="TIGR01079">
    <property type="entry name" value="rplX_bact"/>
    <property type="match status" value="1"/>
</dbReference>
<dbReference type="STRING" id="1393034.HMPREF3192_01407"/>
<dbReference type="SMART" id="SM00739">
    <property type="entry name" value="KOW"/>
    <property type="match status" value="1"/>
</dbReference>
<dbReference type="CDD" id="cd06089">
    <property type="entry name" value="KOW_RPL26"/>
    <property type="match status" value="1"/>
</dbReference>
<dbReference type="PROSITE" id="PS01108">
    <property type="entry name" value="RIBOSOMAL_L24"/>
    <property type="match status" value="1"/>
</dbReference>
<dbReference type="EMBL" id="LSCR01000042">
    <property type="protein sequence ID" value="KXB33036.1"/>
    <property type="molecule type" value="Genomic_DNA"/>
</dbReference>
<evidence type="ECO:0000256" key="6">
    <source>
        <dbReference type="ARBA" id="ARBA00023274"/>
    </source>
</evidence>
<dbReference type="Pfam" id="PF17136">
    <property type="entry name" value="ribosomal_L24"/>
    <property type="match status" value="1"/>
</dbReference>
<comment type="similarity">
    <text evidence="2 9 10">Belongs to the universal ribosomal protein uL24 family.</text>
</comment>
<keyword evidence="3 9" id="KW-0699">rRNA-binding</keyword>
<keyword evidence="5 9" id="KW-0689">Ribosomal protein</keyword>
<dbReference type="GO" id="GO:1990904">
    <property type="term" value="C:ribonucleoprotein complex"/>
    <property type="evidence" value="ECO:0007669"/>
    <property type="project" value="UniProtKB-KW"/>
</dbReference>
<dbReference type="InterPro" id="IPR005824">
    <property type="entry name" value="KOW"/>
</dbReference>
<comment type="subunit">
    <text evidence="9">Part of the 50S ribosomal subunit.</text>
</comment>
<evidence type="ECO:0000313" key="12">
    <source>
        <dbReference type="EMBL" id="KXB33036.1"/>
    </source>
</evidence>
<keyword evidence="4 9" id="KW-0694">RNA-binding</keyword>
<dbReference type="InterPro" id="IPR057264">
    <property type="entry name" value="Ribosomal_uL24_C"/>
</dbReference>
<feature type="domain" description="KOW" evidence="11">
    <location>
        <begin position="5"/>
        <end position="32"/>
    </location>
</feature>
<accession>A0A133XQ31</accession>
<dbReference type="AlphaFoldDB" id="A0A133XQ31"/>
<evidence type="ECO:0000256" key="5">
    <source>
        <dbReference type="ARBA" id="ARBA00022980"/>
    </source>
</evidence>
<keyword evidence="6 9" id="KW-0687">Ribonucleoprotein</keyword>
<dbReference type="GO" id="GO:0006412">
    <property type="term" value="P:translation"/>
    <property type="evidence" value="ECO:0007669"/>
    <property type="project" value="UniProtKB-UniRule"/>
</dbReference>